<name>A0AAP5ELY5_9BURK</name>
<keyword evidence="1" id="KW-0812">Transmembrane</keyword>
<dbReference type="Proteomes" id="UP001209412">
    <property type="component" value="Unassembled WGS sequence"/>
</dbReference>
<feature type="transmembrane region" description="Helical" evidence="1">
    <location>
        <begin position="44"/>
        <end position="65"/>
    </location>
</feature>
<proteinExistence type="predicted"/>
<reference evidence="3" key="1">
    <citation type="submission" date="2022-06" db="EMBL/GenBank/DDBJ databases">
        <title>PHB producers.</title>
        <authorList>
            <person name="Besaury L."/>
        </authorList>
    </citation>
    <scope>NUCLEOTIDE SEQUENCE</scope>
    <source>
        <strain evidence="3 4">SEWS6</strain>
    </source>
</reference>
<sequence>MKTAMQVLALFVSGAIVGGLIGLFFALPPSMVECGDECGVRALIFSLRCALAGGVVLAVAGRIMVKSRLRSRAR</sequence>
<keyword evidence="1" id="KW-0472">Membrane</keyword>
<evidence type="ECO:0000313" key="5">
    <source>
        <dbReference type="Proteomes" id="UP001242288"/>
    </source>
</evidence>
<comment type="caution">
    <text evidence="3">The sequence shown here is derived from an EMBL/GenBank/DDBJ whole genome shotgun (WGS) entry which is preliminary data.</text>
</comment>
<keyword evidence="4" id="KW-1185">Reference proteome</keyword>
<protein>
    <submittedName>
        <fullName evidence="3">Uncharacterized protein</fullName>
    </submittedName>
</protein>
<dbReference type="EMBL" id="JAPKHW010000003">
    <property type="protein sequence ID" value="MCX4144809.1"/>
    <property type="molecule type" value="Genomic_DNA"/>
</dbReference>
<evidence type="ECO:0000313" key="3">
    <source>
        <dbReference type="EMBL" id="MDQ6406641.1"/>
    </source>
</evidence>
<keyword evidence="1" id="KW-1133">Transmembrane helix</keyword>
<gene>
    <name evidence="3" type="ORF">NIE36_05355</name>
    <name evidence="2" type="ORF">OSB80_05365</name>
</gene>
<dbReference type="RefSeq" id="WP_266239868.1">
    <property type="nucleotide sequence ID" value="NZ_JAMXWF010000003.1"/>
</dbReference>
<evidence type="ECO:0000256" key="1">
    <source>
        <dbReference type="SAM" id="Phobius"/>
    </source>
</evidence>
<evidence type="ECO:0000313" key="4">
    <source>
        <dbReference type="Proteomes" id="UP001209412"/>
    </source>
</evidence>
<organism evidence="3 5">
    <name type="scientific">Paraburkholderia madseniana</name>
    <dbReference type="NCBI Taxonomy" id="2599607"/>
    <lineage>
        <taxon>Bacteria</taxon>
        <taxon>Pseudomonadati</taxon>
        <taxon>Pseudomonadota</taxon>
        <taxon>Betaproteobacteria</taxon>
        <taxon>Burkholderiales</taxon>
        <taxon>Burkholderiaceae</taxon>
        <taxon>Paraburkholderia</taxon>
    </lineage>
</organism>
<dbReference type="AlphaFoldDB" id="A0AAP5ELY5"/>
<accession>A0AAP5ELY5</accession>
<evidence type="ECO:0000313" key="2">
    <source>
        <dbReference type="EMBL" id="MCX4144809.1"/>
    </source>
</evidence>
<dbReference type="Proteomes" id="UP001242288">
    <property type="component" value="Unassembled WGS sequence"/>
</dbReference>
<dbReference type="EMBL" id="JAMXWF010000003">
    <property type="protein sequence ID" value="MDQ6406641.1"/>
    <property type="molecule type" value="Genomic_DNA"/>
</dbReference>